<keyword evidence="5 6" id="KW-0472">Membrane</keyword>
<comment type="caution">
    <text evidence="8">The sequence shown here is derived from an EMBL/GenBank/DDBJ whole genome shotgun (WGS) entry which is preliminary data.</text>
</comment>
<keyword evidence="3 6" id="KW-0812">Transmembrane</keyword>
<feature type="transmembrane region" description="Helical" evidence="6">
    <location>
        <begin position="121"/>
        <end position="142"/>
    </location>
</feature>
<dbReference type="GO" id="GO:0005886">
    <property type="term" value="C:plasma membrane"/>
    <property type="evidence" value="ECO:0007669"/>
    <property type="project" value="UniProtKB-SubCell"/>
</dbReference>
<dbReference type="EMBL" id="RBQF01000008">
    <property type="protein sequence ID" value="RMP15565.1"/>
    <property type="molecule type" value="Genomic_DNA"/>
</dbReference>
<evidence type="ECO:0000259" key="7">
    <source>
        <dbReference type="Pfam" id="PF09335"/>
    </source>
</evidence>
<proteinExistence type="inferred from homology"/>
<evidence type="ECO:0000256" key="2">
    <source>
        <dbReference type="ARBA" id="ARBA00022475"/>
    </source>
</evidence>
<protein>
    <recommendedName>
        <fullName evidence="6">TVP38/TMEM64 family membrane protein</fullName>
    </recommendedName>
</protein>
<dbReference type="PANTHER" id="PTHR12677:SF59">
    <property type="entry name" value="GOLGI APPARATUS MEMBRANE PROTEIN TVP38-RELATED"/>
    <property type="match status" value="1"/>
</dbReference>
<dbReference type="Pfam" id="PF09335">
    <property type="entry name" value="VTT_dom"/>
    <property type="match status" value="1"/>
</dbReference>
<accession>A0A3M3W7W9</accession>
<dbReference type="PANTHER" id="PTHR12677">
    <property type="entry name" value="GOLGI APPARATUS MEMBRANE PROTEIN TVP38-RELATED"/>
    <property type="match status" value="1"/>
</dbReference>
<evidence type="ECO:0000256" key="4">
    <source>
        <dbReference type="ARBA" id="ARBA00022989"/>
    </source>
</evidence>
<keyword evidence="2 6" id="KW-1003">Cell membrane</keyword>
<dbReference type="InterPro" id="IPR015414">
    <property type="entry name" value="TMEM64"/>
</dbReference>
<evidence type="ECO:0000256" key="3">
    <source>
        <dbReference type="ARBA" id="ARBA00022692"/>
    </source>
</evidence>
<keyword evidence="9" id="KW-1185">Reference proteome</keyword>
<name>A0A3M3W7W9_PSEMA</name>
<feature type="transmembrane region" description="Helical" evidence="6">
    <location>
        <begin position="41"/>
        <end position="69"/>
    </location>
</feature>
<evidence type="ECO:0000256" key="6">
    <source>
        <dbReference type="RuleBase" id="RU366058"/>
    </source>
</evidence>
<evidence type="ECO:0000313" key="8">
    <source>
        <dbReference type="EMBL" id="RMP15565.1"/>
    </source>
</evidence>
<comment type="subcellular location">
    <subcellularLocation>
        <location evidence="1 6">Cell membrane</location>
        <topology evidence="1 6">Multi-pass membrane protein</topology>
    </subcellularLocation>
</comment>
<feature type="transmembrane region" description="Helical" evidence="6">
    <location>
        <begin position="81"/>
        <end position="101"/>
    </location>
</feature>
<dbReference type="InterPro" id="IPR032816">
    <property type="entry name" value="VTT_dom"/>
</dbReference>
<evidence type="ECO:0000256" key="1">
    <source>
        <dbReference type="ARBA" id="ARBA00004651"/>
    </source>
</evidence>
<sequence length="229" mass="24482">MCRTGSIPTDRMNGIGNVIDLAVHHIAQWIEIIRSLDVVGIALYAAIFVVGTVAFVPASVLTALAGFLYGPMWGTLLISPAGLLSAAVAFALGRSLLRPWVKRRLVNSPTSAAVDRAIESGGFRIVFLLRLASIVPFAPLSYGLGASRITRREFLLATWIGLLPGTFLYAYLGSLAADVTQIISGEVTTNRSTQMMTWAGLVVALIALLTIARYARKAINQALLQPSSN</sequence>
<evidence type="ECO:0000313" key="9">
    <source>
        <dbReference type="Proteomes" id="UP000276587"/>
    </source>
</evidence>
<feature type="transmembrane region" description="Helical" evidence="6">
    <location>
        <begin position="154"/>
        <end position="175"/>
    </location>
</feature>
<organism evidence="8 9">
    <name type="scientific">Pseudomonas marginalis pv. marginalis</name>
    <dbReference type="NCBI Taxonomy" id="97473"/>
    <lineage>
        <taxon>Bacteria</taxon>
        <taxon>Pseudomonadati</taxon>
        <taxon>Pseudomonadota</taxon>
        <taxon>Gammaproteobacteria</taxon>
        <taxon>Pseudomonadales</taxon>
        <taxon>Pseudomonadaceae</taxon>
        <taxon>Pseudomonas</taxon>
    </lineage>
</organism>
<comment type="similarity">
    <text evidence="6">Belongs to the TVP38/TMEM64 family.</text>
</comment>
<feature type="domain" description="VTT" evidence="7">
    <location>
        <begin position="56"/>
        <end position="174"/>
    </location>
</feature>
<keyword evidence="4 6" id="KW-1133">Transmembrane helix</keyword>
<reference evidence="8 9" key="1">
    <citation type="submission" date="2018-08" db="EMBL/GenBank/DDBJ databases">
        <title>Recombination of ecologically and evolutionarily significant loci maintains genetic cohesion in the Pseudomonas syringae species complex.</title>
        <authorList>
            <person name="Dillon M."/>
            <person name="Thakur S."/>
            <person name="Almeida R.N.D."/>
            <person name="Weir B.S."/>
            <person name="Guttman D.S."/>
        </authorList>
    </citation>
    <scope>NUCLEOTIDE SEQUENCE [LARGE SCALE GENOMIC DNA]</scope>
    <source>
        <strain evidence="8 9">ICMP 3555</strain>
    </source>
</reference>
<feature type="transmembrane region" description="Helical" evidence="6">
    <location>
        <begin position="195"/>
        <end position="215"/>
    </location>
</feature>
<dbReference type="Proteomes" id="UP000276587">
    <property type="component" value="Unassembled WGS sequence"/>
</dbReference>
<gene>
    <name evidence="8" type="ORF">ALQ29_01875</name>
</gene>
<evidence type="ECO:0000256" key="5">
    <source>
        <dbReference type="ARBA" id="ARBA00023136"/>
    </source>
</evidence>
<dbReference type="AlphaFoldDB" id="A0A3M3W7W9"/>